<dbReference type="PANTHER" id="PTHR43792">
    <property type="entry name" value="GNAT FAMILY, PUTATIVE (AFU_ORTHOLOGUE AFUA_3G00765)-RELATED-RELATED"/>
    <property type="match status" value="1"/>
</dbReference>
<evidence type="ECO:0000313" key="2">
    <source>
        <dbReference type="EMBL" id="RKF18052.1"/>
    </source>
</evidence>
<feature type="domain" description="N-acetyltransferase" evidence="1">
    <location>
        <begin position="19"/>
        <end position="166"/>
    </location>
</feature>
<keyword evidence="2" id="KW-0808">Transferase</keyword>
<dbReference type="Proteomes" id="UP000286482">
    <property type="component" value="Unassembled WGS sequence"/>
</dbReference>
<sequence>MNCQSTRPIAIKLIQVSEAQFAQLDASATMFSSYRVHQEALPPAHVLARASKLVEQGAAARWAYPYLIVTDTHVVGSCGFKGPAQSGQLEIGYNVAPDARGRGVASAAVNLLTGLAFSSGEVSAVVALIAPENKASLHVIANNNFHYQNDVIDSDGEALQCWQLKRSPTGVC</sequence>
<dbReference type="Gene3D" id="3.40.630.30">
    <property type="match status" value="1"/>
</dbReference>
<dbReference type="PANTHER" id="PTHR43792:SF13">
    <property type="entry name" value="ACETYLTRANSFERASE"/>
    <property type="match status" value="1"/>
</dbReference>
<dbReference type="Pfam" id="PF13302">
    <property type="entry name" value="Acetyltransf_3"/>
    <property type="match status" value="1"/>
</dbReference>
<dbReference type="OrthoDB" id="9798081at2"/>
<dbReference type="RefSeq" id="WP_120355278.1">
    <property type="nucleotide sequence ID" value="NZ_RAQO01000006.1"/>
</dbReference>
<evidence type="ECO:0000259" key="1">
    <source>
        <dbReference type="PROSITE" id="PS51186"/>
    </source>
</evidence>
<dbReference type="GO" id="GO:0016747">
    <property type="term" value="F:acyltransferase activity, transferring groups other than amino-acyl groups"/>
    <property type="evidence" value="ECO:0007669"/>
    <property type="project" value="InterPro"/>
</dbReference>
<comment type="caution">
    <text evidence="2">The sequence shown here is derived from an EMBL/GenBank/DDBJ whole genome shotgun (WGS) entry which is preliminary data.</text>
</comment>
<proteinExistence type="predicted"/>
<dbReference type="SUPFAM" id="SSF55729">
    <property type="entry name" value="Acyl-CoA N-acyltransferases (Nat)"/>
    <property type="match status" value="1"/>
</dbReference>
<reference evidence="2 3" key="1">
    <citation type="submission" date="2018-09" db="EMBL/GenBank/DDBJ databases">
        <authorList>
            <person name="Wang Z."/>
        </authorList>
    </citation>
    <scope>NUCLEOTIDE SEQUENCE [LARGE SCALE GENOMIC DNA]</scope>
    <source>
        <strain evidence="2 3">ALS 81</strain>
    </source>
</reference>
<evidence type="ECO:0000313" key="3">
    <source>
        <dbReference type="Proteomes" id="UP000286482"/>
    </source>
</evidence>
<dbReference type="InterPro" id="IPR000182">
    <property type="entry name" value="GNAT_dom"/>
</dbReference>
<gene>
    <name evidence="2" type="ORF">DBZ36_12475</name>
</gene>
<keyword evidence="3" id="KW-1185">Reference proteome</keyword>
<name>A0A420EBN6_9ALTE</name>
<organism evidence="2 3">
    <name type="scientific">Alginatibacterium sediminis</name>
    <dbReference type="NCBI Taxonomy" id="2164068"/>
    <lineage>
        <taxon>Bacteria</taxon>
        <taxon>Pseudomonadati</taxon>
        <taxon>Pseudomonadota</taxon>
        <taxon>Gammaproteobacteria</taxon>
        <taxon>Alteromonadales</taxon>
        <taxon>Alteromonadaceae</taxon>
        <taxon>Alginatibacterium</taxon>
    </lineage>
</organism>
<dbReference type="CDD" id="cd04301">
    <property type="entry name" value="NAT_SF"/>
    <property type="match status" value="1"/>
</dbReference>
<dbReference type="InterPro" id="IPR016181">
    <property type="entry name" value="Acyl_CoA_acyltransferase"/>
</dbReference>
<accession>A0A420EBN6</accession>
<protein>
    <submittedName>
        <fullName evidence="2">N-acetyltransferase</fullName>
    </submittedName>
</protein>
<dbReference type="InterPro" id="IPR051531">
    <property type="entry name" value="N-acetyltransferase"/>
</dbReference>
<dbReference type="PROSITE" id="PS51186">
    <property type="entry name" value="GNAT"/>
    <property type="match status" value="1"/>
</dbReference>
<dbReference type="AlphaFoldDB" id="A0A420EBN6"/>
<dbReference type="EMBL" id="RAQO01000006">
    <property type="protein sequence ID" value="RKF18052.1"/>
    <property type="molecule type" value="Genomic_DNA"/>
</dbReference>